<organism evidence="1 2">
    <name type="scientific">Brachionus plicatilis</name>
    <name type="common">Marine rotifer</name>
    <name type="synonym">Brachionus muelleri</name>
    <dbReference type="NCBI Taxonomy" id="10195"/>
    <lineage>
        <taxon>Eukaryota</taxon>
        <taxon>Metazoa</taxon>
        <taxon>Spiralia</taxon>
        <taxon>Gnathifera</taxon>
        <taxon>Rotifera</taxon>
        <taxon>Eurotatoria</taxon>
        <taxon>Monogononta</taxon>
        <taxon>Pseudotrocha</taxon>
        <taxon>Ploima</taxon>
        <taxon>Brachionidae</taxon>
        <taxon>Brachionus</taxon>
    </lineage>
</organism>
<evidence type="ECO:0000313" key="1">
    <source>
        <dbReference type="EMBL" id="RNA43909.1"/>
    </source>
</evidence>
<gene>
    <name evidence="1" type="ORF">BpHYR1_026168</name>
</gene>
<comment type="caution">
    <text evidence="1">The sequence shown here is derived from an EMBL/GenBank/DDBJ whole genome shotgun (WGS) entry which is preliminary data.</text>
</comment>
<reference evidence="1 2" key="1">
    <citation type="journal article" date="2018" name="Sci. Rep.">
        <title>Genomic signatures of local adaptation to the degree of environmental predictability in rotifers.</title>
        <authorList>
            <person name="Franch-Gras L."/>
            <person name="Hahn C."/>
            <person name="Garcia-Roger E.M."/>
            <person name="Carmona M.J."/>
            <person name="Serra M."/>
            <person name="Gomez A."/>
        </authorList>
    </citation>
    <scope>NUCLEOTIDE SEQUENCE [LARGE SCALE GENOMIC DNA]</scope>
    <source>
        <strain evidence="1">HYR1</strain>
    </source>
</reference>
<proteinExistence type="predicted"/>
<dbReference type="AlphaFoldDB" id="A0A3M7T7J3"/>
<sequence>MENLVKITKIIIPSLDEILAFLEIDSIKTNLNISKIHLFITWEEFFKVFDRKFSPFFSSLFYKILHQIIFRHI</sequence>
<accession>A0A3M7T7J3</accession>
<protein>
    <submittedName>
        <fullName evidence="1">Uncharacterized protein</fullName>
    </submittedName>
</protein>
<keyword evidence="2" id="KW-1185">Reference proteome</keyword>
<dbReference type="Proteomes" id="UP000276133">
    <property type="component" value="Unassembled WGS sequence"/>
</dbReference>
<name>A0A3M7T7J3_BRAPC</name>
<dbReference type="EMBL" id="REGN01000173">
    <property type="protein sequence ID" value="RNA43909.1"/>
    <property type="molecule type" value="Genomic_DNA"/>
</dbReference>
<evidence type="ECO:0000313" key="2">
    <source>
        <dbReference type="Proteomes" id="UP000276133"/>
    </source>
</evidence>